<evidence type="ECO:0000313" key="2">
    <source>
        <dbReference type="EMBL" id="OLP75148.1"/>
    </source>
</evidence>
<comment type="caution">
    <text evidence="2">The sequence shown here is derived from an EMBL/GenBank/DDBJ whole genome shotgun (WGS) entry which is preliminary data.</text>
</comment>
<feature type="region of interest" description="Disordered" evidence="1">
    <location>
        <begin position="1"/>
        <end position="99"/>
    </location>
</feature>
<keyword evidence="3" id="KW-1185">Reference proteome</keyword>
<evidence type="ECO:0000313" key="3">
    <source>
        <dbReference type="Proteomes" id="UP000186817"/>
    </source>
</evidence>
<evidence type="ECO:0000256" key="1">
    <source>
        <dbReference type="SAM" id="MobiDB-lite"/>
    </source>
</evidence>
<proteinExistence type="predicted"/>
<feature type="compositionally biased region" description="Low complexity" evidence="1">
    <location>
        <begin position="66"/>
        <end position="77"/>
    </location>
</feature>
<feature type="compositionally biased region" description="Basic residues" evidence="1">
    <location>
        <begin position="23"/>
        <end position="51"/>
    </location>
</feature>
<accession>A0A1Q9BWS0</accession>
<dbReference type="Proteomes" id="UP000186817">
    <property type="component" value="Unassembled WGS sequence"/>
</dbReference>
<reference evidence="2 3" key="1">
    <citation type="submission" date="2016-02" db="EMBL/GenBank/DDBJ databases">
        <title>Genome analysis of coral dinoflagellate symbionts highlights evolutionary adaptations to a symbiotic lifestyle.</title>
        <authorList>
            <person name="Aranda M."/>
            <person name="Li Y."/>
            <person name="Liew Y.J."/>
            <person name="Baumgarten S."/>
            <person name="Simakov O."/>
            <person name="Wilson M."/>
            <person name="Piel J."/>
            <person name="Ashoor H."/>
            <person name="Bougouffa S."/>
            <person name="Bajic V.B."/>
            <person name="Ryu T."/>
            <person name="Ravasi T."/>
            <person name="Bayer T."/>
            <person name="Micklem G."/>
            <person name="Kim H."/>
            <person name="Bhak J."/>
            <person name="Lajeunesse T.C."/>
            <person name="Voolstra C.R."/>
        </authorList>
    </citation>
    <scope>NUCLEOTIDE SEQUENCE [LARGE SCALE GENOMIC DNA]</scope>
    <source>
        <strain evidence="2 3">CCMP2467</strain>
    </source>
</reference>
<sequence>MSSWSSAFDPITSPLQSPESRPKTKKKKKKSAKKKRDTRHKTRKKEKKRPRGATSSAAGTADKTQHAASRGHASSGAPEMRGDGMEHEPPAPPSPSLGRWVFQAFWEPARGTQLPEPPPKRRAVAKMLVRAGLRCQCHFALVADCPFSRQASVRGAFVRRRMKFRYRAAA</sequence>
<protein>
    <submittedName>
        <fullName evidence="2">Uncharacterized protein</fullName>
    </submittedName>
</protein>
<feature type="compositionally biased region" description="Basic and acidic residues" evidence="1">
    <location>
        <begin position="80"/>
        <end position="89"/>
    </location>
</feature>
<gene>
    <name evidence="2" type="ORF">AK812_SmicGene45102</name>
</gene>
<dbReference type="OrthoDB" id="10653500at2759"/>
<organism evidence="2 3">
    <name type="scientific">Symbiodinium microadriaticum</name>
    <name type="common">Dinoflagellate</name>
    <name type="synonym">Zooxanthella microadriatica</name>
    <dbReference type="NCBI Taxonomy" id="2951"/>
    <lineage>
        <taxon>Eukaryota</taxon>
        <taxon>Sar</taxon>
        <taxon>Alveolata</taxon>
        <taxon>Dinophyceae</taxon>
        <taxon>Suessiales</taxon>
        <taxon>Symbiodiniaceae</taxon>
        <taxon>Symbiodinium</taxon>
    </lineage>
</organism>
<dbReference type="OMA" id="FAYVREC"/>
<dbReference type="AlphaFoldDB" id="A0A1Q9BWS0"/>
<dbReference type="EMBL" id="LSRX01002749">
    <property type="protein sequence ID" value="OLP75148.1"/>
    <property type="molecule type" value="Genomic_DNA"/>
</dbReference>
<name>A0A1Q9BWS0_SYMMI</name>